<keyword evidence="3" id="KW-1185">Reference proteome</keyword>
<feature type="compositionally biased region" description="Pro residues" evidence="1">
    <location>
        <begin position="1"/>
        <end position="12"/>
    </location>
</feature>
<dbReference type="AlphaFoldDB" id="A0A5C6C3D7"/>
<feature type="region of interest" description="Disordered" evidence="1">
    <location>
        <begin position="1"/>
        <end position="20"/>
    </location>
</feature>
<name>A0A5C6C3D7_9BACT</name>
<organism evidence="2 3">
    <name type="scientific">Novipirellula galeiformis</name>
    <dbReference type="NCBI Taxonomy" id="2528004"/>
    <lineage>
        <taxon>Bacteria</taxon>
        <taxon>Pseudomonadati</taxon>
        <taxon>Planctomycetota</taxon>
        <taxon>Planctomycetia</taxon>
        <taxon>Pirellulales</taxon>
        <taxon>Pirellulaceae</taxon>
        <taxon>Novipirellula</taxon>
    </lineage>
</organism>
<comment type="caution">
    <text evidence="2">The sequence shown here is derived from an EMBL/GenBank/DDBJ whole genome shotgun (WGS) entry which is preliminary data.</text>
</comment>
<dbReference type="OrthoDB" id="290460at2"/>
<protein>
    <submittedName>
        <fullName evidence="2">Hemin uptake protein hemP</fullName>
    </submittedName>
</protein>
<sequence>MTFPSEPLPPDPADNASADGVWSKQIAPKIVRFKDLARCGDEIWIEHQGMLYRLRETRQGKLILTK</sequence>
<dbReference type="RefSeq" id="WP_146597111.1">
    <property type="nucleotide sequence ID" value="NZ_SJPT01000012.1"/>
</dbReference>
<reference evidence="2 3" key="1">
    <citation type="submission" date="2019-02" db="EMBL/GenBank/DDBJ databases">
        <title>Deep-cultivation of Planctomycetes and their phenomic and genomic characterization uncovers novel biology.</title>
        <authorList>
            <person name="Wiegand S."/>
            <person name="Jogler M."/>
            <person name="Boedeker C."/>
            <person name="Pinto D."/>
            <person name="Vollmers J."/>
            <person name="Rivas-Marin E."/>
            <person name="Kohn T."/>
            <person name="Peeters S.H."/>
            <person name="Heuer A."/>
            <person name="Rast P."/>
            <person name="Oberbeckmann S."/>
            <person name="Bunk B."/>
            <person name="Jeske O."/>
            <person name="Meyerdierks A."/>
            <person name="Storesund J.E."/>
            <person name="Kallscheuer N."/>
            <person name="Luecker S."/>
            <person name="Lage O.M."/>
            <person name="Pohl T."/>
            <person name="Merkel B.J."/>
            <person name="Hornburger P."/>
            <person name="Mueller R.-W."/>
            <person name="Bruemmer F."/>
            <person name="Labrenz M."/>
            <person name="Spormann A.M."/>
            <person name="Op Den Camp H."/>
            <person name="Overmann J."/>
            <person name="Amann R."/>
            <person name="Jetten M.S.M."/>
            <person name="Mascher T."/>
            <person name="Medema M.H."/>
            <person name="Devos D.P."/>
            <person name="Kaster A.-K."/>
            <person name="Ovreas L."/>
            <person name="Rohde M."/>
            <person name="Galperin M.Y."/>
            <person name="Jogler C."/>
        </authorList>
    </citation>
    <scope>NUCLEOTIDE SEQUENCE [LARGE SCALE GENOMIC DNA]</scope>
    <source>
        <strain evidence="2 3">Pla52o</strain>
    </source>
</reference>
<dbReference type="Proteomes" id="UP000316304">
    <property type="component" value="Unassembled WGS sequence"/>
</dbReference>
<evidence type="ECO:0000313" key="2">
    <source>
        <dbReference type="EMBL" id="TWU17369.1"/>
    </source>
</evidence>
<gene>
    <name evidence="2" type="ORF">Pla52o_51730</name>
</gene>
<dbReference type="Gene3D" id="2.10.70.10">
    <property type="entry name" value="Complement Module, domain 1"/>
    <property type="match status" value="1"/>
</dbReference>
<dbReference type="EMBL" id="SJPT01000012">
    <property type="protein sequence ID" value="TWU17369.1"/>
    <property type="molecule type" value="Genomic_DNA"/>
</dbReference>
<dbReference type="Pfam" id="PF10636">
    <property type="entry name" value="hemP"/>
    <property type="match status" value="1"/>
</dbReference>
<dbReference type="InterPro" id="IPR019600">
    <property type="entry name" value="Hemin_uptake_protein_HemP"/>
</dbReference>
<proteinExistence type="predicted"/>
<accession>A0A5C6C3D7</accession>
<evidence type="ECO:0000256" key="1">
    <source>
        <dbReference type="SAM" id="MobiDB-lite"/>
    </source>
</evidence>
<evidence type="ECO:0000313" key="3">
    <source>
        <dbReference type="Proteomes" id="UP000316304"/>
    </source>
</evidence>